<accession>A0ABZ2K2U6</accession>
<proteinExistence type="predicted"/>
<organism evidence="1 2">
    <name type="scientific">Pendulispora brunnea</name>
    <dbReference type="NCBI Taxonomy" id="2905690"/>
    <lineage>
        <taxon>Bacteria</taxon>
        <taxon>Pseudomonadati</taxon>
        <taxon>Myxococcota</taxon>
        <taxon>Myxococcia</taxon>
        <taxon>Myxococcales</taxon>
        <taxon>Sorangiineae</taxon>
        <taxon>Pendulisporaceae</taxon>
        <taxon>Pendulispora</taxon>
    </lineage>
</organism>
<dbReference type="Pfam" id="PF14518">
    <property type="entry name" value="Haem_oxygenas_2"/>
    <property type="match status" value="1"/>
</dbReference>
<dbReference type="Proteomes" id="UP001379533">
    <property type="component" value="Chromosome"/>
</dbReference>
<dbReference type="Gene3D" id="1.20.910.10">
    <property type="entry name" value="Heme oxygenase-like"/>
    <property type="match status" value="1"/>
</dbReference>
<dbReference type="SUPFAM" id="SSF48613">
    <property type="entry name" value="Heme oxygenase-like"/>
    <property type="match status" value="1"/>
</dbReference>
<name>A0ABZ2K2U6_9BACT</name>
<evidence type="ECO:0000313" key="1">
    <source>
        <dbReference type="EMBL" id="WXA90666.1"/>
    </source>
</evidence>
<reference evidence="1 2" key="1">
    <citation type="submission" date="2021-12" db="EMBL/GenBank/DDBJ databases">
        <title>Discovery of the Pendulisporaceae a myxobacterial family with distinct sporulation behavior and unique specialized metabolism.</title>
        <authorList>
            <person name="Garcia R."/>
            <person name="Popoff A."/>
            <person name="Bader C.D."/>
            <person name="Loehr J."/>
            <person name="Walesch S."/>
            <person name="Walt C."/>
            <person name="Boldt J."/>
            <person name="Bunk B."/>
            <person name="Haeckl F.J.F.P.J."/>
            <person name="Gunesch A.P."/>
            <person name="Birkelbach J."/>
            <person name="Nuebel U."/>
            <person name="Pietschmann T."/>
            <person name="Bach T."/>
            <person name="Mueller R."/>
        </authorList>
    </citation>
    <scope>NUCLEOTIDE SEQUENCE [LARGE SCALE GENOMIC DNA]</scope>
    <source>
        <strain evidence="1 2">MSr12523</strain>
    </source>
</reference>
<sequence>MKALLDSCVARLSADLRRFPWENADMYGDWLAQTYYYVRHSTRLLAAAAARFAHDGLGDRLHLRFSAHMNEEKRHELLAVRDLEGLGRSLASFSERAATRCLYEPQYYKVEHVEPMALFGYILALEAMSATAGPSVLTAVRAAHAQPCTHFLRVHAEDDVEHVEKAFAVLDRVGPTARQHVEENLTQTTFAYLAMLDAIKGNWA</sequence>
<keyword evidence="2" id="KW-1185">Reference proteome</keyword>
<evidence type="ECO:0000313" key="2">
    <source>
        <dbReference type="Proteomes" id="UP001379533"/>
    </source>
</evidence>
<dbReference type="EMBL" id="CP089982">
    <property type="protein sequence ID" value="WXA90666.1"/>
    <property type="molecule type" value="Genomic_DNA"/>
</dbReference>
<dbReference type="InterPro" id="IPR016084">
    <property type="entry name" value="Haem_Oase-like_multi-hlx"/>
</dbReference>
<gene>
    <name evidence="1" type="ORF">LZC95_29965</name>
</gene>
<dbReference type="RefSeq" id="WP_394841284.1">
    <property type="nucleotide sequence ID" value="NZ_CP089982.1"/>
</dbReference>
<protein>
    <submittedName>
        <fullName evidence="1">Iron-containing redox enzyme family protein</fullName>
    </submittedName>
</protein>